<feature type="signal peptide" evidence="1">
    <location>
        <begin position="1"/>
        <end position="17"/>
    </location>
</feature>
<dbReference type="Proteomes" id="UP000797356">
    <property type="component" value="Chromosome 2"/>
</dbReference>
<organism evidence="2 3">
    <name type="scientific">Cocos nucifera</name>
    <name type="common">Coconut palm</name>
    <dbReference type="NCBI Taxonomy" id="13894"/>
    <lineage>
        <taxon>Eukaryota</taxon>
        <taxon>Viridiplantae</taxon>
        <taxon>Streptophyta</taxon>
        <taxon>Embryophyta</taxon>
        <taxon>Tracheophyta</taxon>
        <taxon>Spermatophyta</taxon>
        <taxon>Magnoliopsida</taxon>
        <taxon>Liliopsida</taxon>
        <taxon>Arecaceae</taxon>
        <taxon>Arecoideae</taxon>
        <taxon>Cocoseae</taxon>
        <taxon>Attaleinae</taxon>
        <taxon>Cocos</taxon>
    </lineage>
</organism>
<keyword evidence="1" id="KW-0732">Signal</keyword>
<keyword evidence="3" id="KW-1185">Reference proteome</keyword>
<evidence type="ECO:0000256" key="1">
    <source>
        <dbReference type="SAM" id="SignalP"/>
    </source>
</evidence>
<accession>A0A8K0HYB8</accession>
<proteinExistence type="predicted"/>
<name>A0A8K0HYB8_COCNU</name>
<reference evidence="2" key="1">
    <citation type="journal article" date="2017" name="Gigascience">
        <title>The genome draft of coconut (Cocos nucifera).</title>
        <authorList>
            <person name="Xiao Y."/>
            <person name="Xu P."/>
            <person name="Fan H."/>
            <person name="Baudouin L."/>
            <person name="Xia W."/>
            <person name="Bocs S."/>
            <person name="Xu J."/>
            <person name="Li Q."/>
            <person name="Guo A."/>
            <person name="Zhou L."/>
            <person name="Li J."/>
            <person name="Wu Y."/>
            <person name="Ma Z."/>
            <person name="Armero A."/>
            <person name="Issali A.E."/>
            <person name="Liu N."/>
            <person name="Peng M."/>
            <person name="Yang Y."/>
        </authorList>
    </citation>
    <scope>NUCLEOTIDE SEQUENCE</scope>
    <source>
        <tissue evidence="2">Spear leaf of Hainan Tall coconut</tissue>
    </source>
</reference>
<sequence length="53" mass="6114">MIFVFFIVFLESVVVLFQRGWYADSRITGNNFKCIRRRSARSIAIPNSKSKGS</sequence>
<evidence type="ECO:0000313" key="3">
    <source>
        <dbReference type="Proteomes" id="UP000797356"/>
    </source>
</evidence>
<dbReference type="EMBL" id="CM017873">
    <property type="protein sequence ID" value="KAG1330104.1"/>
    <property type="molecule type" value="Genomic_DNA"/>
</dbReference>
<reference evidence="2" key="2">
    <citation type="submission" date="2019-07" db="EMBL/GenBank/DDBJ databases">
        <authorList>
            <person name="Yang Y."/>
            <person name="Bocs S."/>
            <person name="Baudouin L."/>
        </authorList>
    </citation>
    <scope>NUCLEOTIDE SEQUENCE</scope>
    <source>
        <tissue evidence="2">Spear leaf of Hainan Tall coconut</tissue>
    </source>
</reference>
<protein>
    <submittedName>
        <fullName evidence="2">Uncharacterized protein</fullName>
    </submittedName>
</protein>
<feature type="chain" id="PRO_5035434779" evidence="1">
    <location>
        <begin position="18"/>
        <end position="53"/>
    </location>
</feature>
<evidence type="ECO:0000313" key="2">
    <source>
        <dbReference type="EMBL" id="KAG1330104.1"/>
    </source>
</evidence>
<comment type="caution">
    <text evidence="2">The sequence shown here is derived from an EMBL/GenBank/DDBJ whole genome shotgun (WGS) entry which is preliminary data.</text>
</comment>
<gene>
    <name evidence="2" type="ORF">COCNU_02G000720</name>
</gene>
<dbReference type="AlphaFoldDB" id="A0A8K0HYB8"/>